<dbReference type="AlphaFoldDB" id="A0A9P5P5A0"/>
<protein>
    <submittedName>
        <fullName evidence="2">Uncharacterized protein</fullName>
    </submittedName>
</protein>
<evidence type="ECO:0000313" key="3">
    <source>
        <dbReference type="Proteomes" id="UP000772434"/>
    </source>
</evidence>
<evidence type="ECO:0000256" key="1">
    <source>
        <dbReference type="SAM" id="MobiDB-lite"/>
    </source>
</evidence>
<sequence>MEGPRMLYPFGASFETLRKLKIVHHSHLQLKSFDQRLQKSRFLGKNELWSSDHFYEHLLFLEGHVRKVPTGKHCRLYWNQAFISRVCSMLARDKDTGFSRDENSYPEAGSPGGGSPDASSSLTASTPLYLTDYVVVITTHKQADAYRKDPQIPTARLFGTGLFITEAKSGWIEDNIPQAVCQLYNTGKYYGKDTIRGAVSNGNEWIFIILHLNKDSDGASFQTSSVVKYVVSNNEVDKPWPDLIAGILIIYSSSQLTGRCGRARKVSTPSMTMIGSRKPSSNIVVSVCLAIPTSRAHPSQAAYREDPQIPTAQLFGTGLFITEAKSGELEDNIPRAICQIIQHREAFLERHDLGGRQQWIRMDFHHPSPQQGQLGRASFQISSVVKYVVSNIEYGRRVVYKPFPDLIEAILTSWGEKSFDLLDDDTDDWLEDLRKLYSP</sequence>
<organism evidence="2 3">
    <name type="scientific">Rhodocollybia butyracea</name>
    <dbReference type="NCBI Taxonomy" id="206335"/>
    <lineage>
        <taxon>Eukaryota</taxon>
        <taxon>Fungi</taxon>
        <taxon>Dikarya</taxon>
        <taxon>Basidiomycota</taxon>
        <taxon>Agaricomycotina</taxon>
        <taxon>Agaricomycetes</taxon>
        <taxon>Agaricomycetidae</taxon>
        <taxon>Agaricales</taxon>
        <taxon>Marasmiineae</taxon>
        <taxon>Omphalotaceae</taxon>
        <taxon>Rhodocollybia</taxon>
    </lineage>
</organism>
<comment type="caution">
    <text evidence="2">The sequence shown here is derived from an EMBL/GenBank/DDBJ whole genome shotgun (WGS) entry which is preliminary data.</text>
</comment>
<accession>A0A9P5P5A0</accession>
<dbReference type="OrthoDB" id="2720314at2759"/>
<name>A0A9P5P5A0_9AGAR</name>
<feature type="region of interest" description="Disordered" evidence="1">
    <location>
        <begin position="97"/>
        <end position="121"/>
    </location>
</feature>
<gene>
    <name evidence="2" type="ORF">BDP27DRAFT_1455431</name>
</gene>
<proteinExistence type="predicted"/>
<reference evidence="2" key="1">
    <citation type="submission" date="2020-11" db="EMBL/GenBank/DDBJ databases">
        <authorList>
            <consortium name="DOE Joint Genome Institute"/>
            <person name="Ahrendt S."/>
            <person name="Riley R."/>
            <person name="Andreopoulos W."/>
            <person name="Labutti K."/>
            <person name="Pangilinan J."/>
            <person name="Ruiz-Duenas F.J."/>
            <person name="Barrasa J.M."/>
            <person name="Sanchez-Garcia M."/>
            <person name="Camarero S."/>
            <person name="Miyauchi S."/>
            <person name="Serrano A."/>
            <person name="Linde D."/>
            <person name="Babiker R."/>
            <person name="Drula E."/>
            <person name="Ayuso-Fernandez I."/>
            <person name="Pacheco R."/>
            <person name="Padilla G."/>
            <person name="Ferreira P."/>
            <person name="Barriuso J."/>
            <person name="Kellner H."/>
            <person name="Castanera R."/>
            <person name="Alfaro M."/>
            <person name="Ramirez L."/>
            <person name="Pisabarro A.G."/>
            <person name="Kuo A."/>
            <person name="Tritt A."/>
            <person name="Lipzen A."/>
            <person name="He G."/>
            <person name="Yan M."/>
            <person name="Ng V."/>
            <person name="Cullen D."/>
            <person name="Martin F."/>
            <person name="Rosso M.-N."/>
            <person name="Henrissat B."/>
            <person name="Hibbett D."/>
            <person name="Martinez A.T."/>
            <person name="Grigoriev I.V."/>
        </authorList>
    </citation>
    <scope>NUCLEOTIDE SEQUENCE</scope>
    <source>
        <strain evidence="2">AH 40177</strain>
    </source>
</reference>
<dbReference type="Proteomes" id="UP000772434">
    <property type="component" value="Unassembled WGS sequence"/>
</dbReference>
<keyword evidence="3" id="KW-1185">Reference proteome</keyword>
<evidence type="ECO:0000313" key="2">
    <source>
        <dbReference type="EMBL" id="KAF9038400.1"/>
    </source>
</evidence>
<dbReference type="EMBL" id="JADNRY010000586">
    <property type="protein sequence ID" value="KAF9038400.1"/>
    <property type="molecule type" value="Genomic_DNA"/>
</dbReference>